<comment type="caution">
    <text evidence="1">The sequence shown here is derived from an EMBL/GenBank/DDBJ whole genome shotgun (WGS) entry which is preliminary data.</text>
</comment>
<evidence type="ECO:0000313" key="2">
    <source>
        <dbReference type="Proteomes" id="UP001604277"/>
    </source>
</evidence>
<dbReference type="Proteomes" id="UP001604277">
    <property type="component" value="Unassembled WGS sequence"/>
</dbReference>
<proteinExistence type="predicted"/>
<dbReference type="AlphaFoldDB" id="A0ABD1XBC1"/>
<evidence type="ECO:0000313" key="1">
    <source>
        <dbReference type="EMBL" id="KAL2559269.1"/>
    </source>
</evidence>
<accession>A0ABD1XBC1</accession>
<dbReference type="EMBL" id="JBFOLJ010000001">
    <property type="protein sequence ID" value="KAL2559269.1"/>
    <property type="molecule type" value="Genomic_DNA"/>
</dbReference>
<reference evidence="2" key="1">
    <citation type="submission" date="2024-07" db="EMBL/GenBank/DDBJ databases">
        <title>Two chromosome-level genome assemblies of Korean endemic species Abeliophyllum distichum and Forsythia ovata (Oleaceae).</title>
        <authorList>
            <person name="Jang H."/>
        </authorList>
    </citation>
    <scope>NUCLEOTIDE SEQUENCE [LARGE SCALE GENOMIC DNA]</scope>
</reference>
<protein>
    <submittedName>
        <fullName evidence="1">Uncharacterized protein</fullName>
    </submittedName>
</protein>
<gene>
    <name evidence="1" type="ORF">Fot_04008</name>
</gene>
<name>A0ABD1XBC1_9LAMI</name>
<organism evidence="1 2">
    <name type="scientific">Forsythia ovata</name>
    <dbReference type="NCBI Taxonomy" id="205694"/>
    <lineage>
        <taxon>Eukaryota</taxon>
        <taxon>Viridiplantae</taxon>
        <taxon>Streptophyta</taxon>
        <taxon>Embryophyta</taxon>
        <taxon>Tracheophyta</taxon>
        <taxon>Spermatophyta</taxon>
        <taxon>Magnoliopsida</taxon>
        <taxon>eudicotyledons</taxon>
        <taxon>Gunneridae</taxon>
        <taxon>Pentapetalae</taxon>
        <taxon>asterids</taxon>
        <taxon>lamiids</taxon>
        <taxon>Lamiales</taxon>
        <taxon>Oleaceae</taxon>
        <taxon>Forsythieae</taxon>
        <taxon>Forsythia</taxon>
    </lineage>
</organism>
<keyword evidence="2" id="KW-1185">Reference proteome</keyword>
<sequence length="139" mass="15890">MSGTIISSTPNMVFPKLQDFARHLPSIYEEHDIHIVILENNSLAVQIKARRADKILRQCNMFTFNDREMPITSKEKLHCMCSRGRFGVITSYGDSPSIDNLSPSDQRFNHCIADLENHAISDIKWSSPEHFNELVLSTQ</sequence>